<feature type="transmembrane region" description="Helical" evidence="2">
    <location>
        <begin position="15"/>
        <end position="35"/>
    </location>
</feature>
<name>A0ABS9DN81_9ACTN</name>
<feature type="region of interest" description="Disordered" evidence="1">
    <location>
        <begin position="37"/>
        <end position="134"/>
    </location>
</feature>
<reference evidence="3" key="1">
    <citation type="submission" date="2022-01" db="EMBL/GenBank/DDBJ databases">
        <title>Gordonia xiamenensis sp. nov., isolated from surface seawater in Xiamen.</title>
        <authorList>
            <person name="He Y.F."/>
        </authorList>
    </citation>
    <scope>NUCLEOTIDE SEQUENCE</scope>
    <source>
        <strain evidence="3">GW1C4-4</strain>
    </source>
</reference>
<keyword evidence="2" id="KW-0812">Transmembrane</keyword>
<accession>A0ABS9DN81</accession>
<gene>
    <name evidence="3" type="ORF">L1892_20135</name>
</gene>
<dbReference type="EMBL" id="JAKGCU010000024">
    <property type="protein sequence ID" value="MCF3940684.1"/>
    <property type="molecule type" value="Genomic_DNA"/>
</dbReference>
<keyword evidence="2" id="KW-1133">Transmembrane helix</keyword>
<protein>
    <submittedName>
        <fullName evidence="3">Uncharacterized protein</fullName>
    </submittedName>
</protein>
<keyword evidence="4" id="KW-1185">Reference proteome</keyword>
<dbReference type="RefSeq" id="WP_235725428.1">
    <property type="nucleotide sequence ID" value="NZ_JAKGCU010000024.1"/>
</dbReference>
<sequence length="134" mass="13117">MPDTPQPSRPTVPQIIRWVAPVVLAGGVLATALTIGSAGADTPTSPPPATAAEDTTTAPTDPTEPTEPTEPTAPVEPGGTTLETTIIETAPPAAAPPPAGADTDSPADGATPGGWFVLGEAAPAVPEPGSFVLP</sequence>
<evidence type="ECO:0000313" key="4">
    <source>
        <dbReference type="Proteomes" id="UP001108089"/>
    </source>
</evidence>
<dbReference type="Proteomes" id="UP001108089">
    <property type="component" value="Unassembled WGS sequence"/>
</dbReference>
<feature type="compositionally biased region" description="Low complexity" evidence="1">
    <location>
        <begin position="50"/>
        <end position="63"/>
    </location>
</feature>
<keyword evidence="2" id="KW-0472">Membrane</keyword>
<feature type="compositionally biased region" description="Low complexity" evidence="1">
    <location>
        <begin position="100"/>
        <end position="110"/>
    </location>
</feature>
<evidence type="ECO:0000256" key="2">
    <source>
        <dbReference type="SAM" id="Phobius"/>
    </source>
</evidence>
<feature type="compositionally biased region" description="Low complexity" evidence="1">
    <location>
        <begin position="69"/>
        <end position="92"/>
    </location>
</feature>
<comment type="caution">
    <text evidence="3">The sequence shown here is derived from an EMBL/GenBank/DDBJ whole genome shotgun (WGS) entry which is preliminary data.</text>
</comment>
<proteinExistence type="predicted"/>
<evidence type="ECO:0000313" key="3">
    <source>
        <dbReference type="EMBL" id="MCF3940684.1"/>
    </source>
</evidence>
<organism evidence="3 4">
    <name type="scientific">Gordonia tangerina</name>
    <dbReference type="NCBI Taxonomy" id="2911060"/>
    <lineage>
        <taxon>Bacteria</taxon>
        <taxon>Bacillati</taxon>
        <taxon>Actinomycetota</taxon>
        <taxon>Actinomycetes</taxon>
        <taxon>Mycobacteriales</taxon>
        <taxon>Gordoniaceae</taxon>
        <taxon>Gordonia</taxon>
    </lineage>
</organism>
<evidence type="ECO:0000256" key="1">
    <source>
        <dbReference type="SAM" id="MobiDB-lite"/>
    </source>
</evidence>